<organism evidence="1 2">
    <name type="scientific">Aquimarina gracilis</name>
    <dbReference type="NCBI Taxonomy" id="874422"/>
    <lineage>
        <taxon>Bacteria</taxon>
        <taxon>Pseudomonadati</taxon>
        <taxon>Bacteroidota</taxon>
        <taxon>Flavobacteriia</taxon>
        <taxon>Flavobacteriales</taxon>
        <taxon>Flavobacteriaceae</taxon>
        <taxon>Aquimarina</taxon>
    </lineage>
</organism>
<name>A0ABU5ZVZ5_9FLAO</name>
<protein>
    <recommendedName>
        <fullName evidence="3">Outer membrane lipoprotein-sorting protein</fullName>
    </recommendedName>
</protein>
<accession>A0ABU5ZVZ5</accession>
<evidence type="ECO:0008006" key="3">
    <source>
        <dbReference type="Google" id="ProtNLM"/>
    </source>
</evidence>
<comment type="caution">
    <text evidence="1">The sequence shown here is derived from an EMBL/GenBank/DDBJ whole genome shotgun (WGS) entry which is preliminary data.</text>
</comment>
<sequence>MREFKIIVWIMICCFHFGFAQNETSNTCKGKIISYLDDMEKILSPKNNQVYYMKYSTNTVFFEEYKVPTSSTTTEMLISGDKVMMNDENMKIYGNQEEMFVVLPKANIIYWNDSDPRLFSDNNSQKKFLDIERSLLKSSSSITCDTKENQQEIIIFPNKDFEKKTGLLKQVLVYDLESKRVISVENRFNKKSKIKKQVVYYEVVDYNSNNKIKEPLNYVFNGTELKPAYKNFEIINNRKNK</sequence>
<proteinExistence type="predicted"/>
<dbReference type="Proteomes" id="UP001327027">
    <property type="component" value="Unassembled WGS sequence"/>
</dbReference>
<keyword evidence="2" id="KW-1185">Reference proteome</keyword>
<reference evidence="1 2" key="1">
    <citation type="journal article" date="2013" name="Int. J. Syst. Evol. Microbiol.">
        <title>Aquimarina gracilis sp. nov., isolated from the gut microflora of a mussel, Mytilus coruscus, and emended description of Aquimarina spongiae.</title>
        <authorList>
            <person name="Park S.C."/>
            <person name="Choe H.N."/>
            <person name="Baik K.S."/>
            <person name="Seong C.N."/>
        </authorList>
    </citation>
    <scope>NUCLEOTIDE SEQUENCE [LARGE SCALE GENOMIC DNA]</scope>
    <source>
        <strain evidence="1 2">PSC32</strain>
    </source>
</reference>
<evidence type="ECO:0000313" key="1">
    <source>
        <dbReference type="EMBL" id="MEB3346045.1"/>
    </source>
</evidence>
<evidence type="ECO:0000313" key="2">
    <source>
        <dbReference type="Proteomes" id="UP001327027"/>
    </source>
</evidence>
<gene>
    <name evidence="1" type="ORF">U6A24_11265</name>
</gene>
<dbReference type="EMBL" id="JAYKLX010000005">
    <property type="protein sequence ID" value="MEB3346045.1"/>
    <property type="molecule type" value="Genomic_DNA"/>
</dbReference>
<dbReference type="RefSeq" id="WP_324180075.1">
    <property type="nucleotide sequence ID" value="NZ_BAABAW010000006.1"/>
</dbReference>